<comment type="caution">
    <text evidence="2">The sequence shown here is derived from an EMBL/GenBank/DDBJ whole genome shotgun (WGS) entry which is preliminary data.</text>
</comment>
<dbReference type="Proteomes" id="UP000187203">
    <property type="component" value="Unassembled WGS sequence"/>
</dbReference>
<gene>
    <name evidence="2" type="ORF">COLO4_04536</name>
</gene>
<feature type="region of interest" description="Disordered" evidence="1">
    <location>
        <begin position="1"/>
        <end position="29"/>
    </location>
</feature>
<keyword evidence="3" id="KW-1185">Reference proteome</keyword>
<dbReference type="EMBL" id="AWUE01011847">
    <property type="protein sequence ID" value="OMP10402.1"/>
    <property type="molecule type" value="Genomic_DNA"/>
</dbReference>
<proteinExistence type="predicted"/>
<organism evidence="2 3">
    <name type="scientific">Corchorus olitorius</name>
    <dbReference type="NCBI Taxonomy" id="93759"/>
    <lineage>
        <taxon>Eukaryota</taxon>
        <taxon>Viridiplantae</taxon>
        <taxon>Streptophyta</taxon>
        <taxon>Embryophyta</taxon>
        <taxon>Tracheophyta</taxon>
        <taxon>Spermatophyta</taxon>
        <taxon>Magnoliopsida</taxon>
        <taxon>eudicotyledons</taxon>
        <taxon>Gunneridae</taxon>
        <taxon>Pentapetalae</taxon>
        <taxon>rosids</taxon>
        <taxon>malvids</taxon>
        <taxon>Malvales</taxon>
        <taxon>Malvaceae</taxon>
        <taxon>Grewioideae</taxon>
        <taxon>Apeibeae</taxon>
        <taxon>Corchorus</taxon>
    </lineage>
</organism>
<name>A0A1R3KTJ7_9ROSI</name>
<evidence type="ECO:0000256" key="1">
    <source>
        <dbReference type="SAM" id="MobiDB-lite"/>
    </source>
</evidence>
<evidence type="ECO:0000313" key="2">
    <source>
        <dbReference type="EMBL" id="OMP10402.1"/>
    </source>
</evidence>
<dbReference type="AlphaFoldDB" id="A0A1R3KTJ7"/>
<protein>
    <submittedName>
        <fullName evidence="2">Uncharacterized protein</fullName>
    </submittedName>
</protein>
<accession>A0A1R3KTJ7</accession>
<feature type="compositionally biased region" description="Basic and acidic residues" evidence="1">
    <location>
        <begin position="19"/>
        <end position="28"/>
    </location>
</feature>
<sequence length="64" mass="6917">MASSKGQLGTPESLYKYKSPTEENKDCSSRGAIIYTAKDQGCGPNKPVIVLEPVNAQAILRQFS</sequence>
<evidence type="ECO:0000313" key="3">
    <source>
        <dbReference type="Proteomes" id="UP000187203"/>
    </source>
</evidence>
<reference evidence="3" key="1">
    <citation type="submission" date="2013-09" db="EMBL/GenBank/DDBJ databases">
        <title>Corchorus olitorius genome sequencing.</title>
        <authorList>
            <person name="Alam M."/>
            <person name="Haque M.S."/>
            <person name="Islam M.S."/>
            <person name="Emdad E.M."/>
            <person name="Islam M.M."/>
            <person name="Ahmed B."/>
            <person name="Halim A."/>
            <person name="Hossen Q.M.M."/>
            <person name="Hossain M.Z."/>
            <person name="Ahmed R."/>
            <person name="Khan M.M."/>
            <person name="Islam R."/>
            <person name="Rashid M.M."/>
            <person name="Khan S.A."/>
            <person name="Rahman M.S."/>
            <person name="Alam M."/>
            <person name="Yahiya A.S."/>
            <person name="Khan M.S."/>
            <person name="Azam M.S."/>
            <person name="Haque T."/>
            <person name="Lashkar M.Z.H."/>
            <person name="Akhand A.I."/>
            <person name="Morshed G."/>
            <person name="Roy S."/>
            <person name="Uddin K.S."/>
            <person name="Rabeya T."/>
            <person name="Hossain A.S."/>
            <person name="Chowdhury A."/>
            <person name="Snigdha A.R."/>
            <person name="Mortoza M.S."/>
            <person name="Matin S.A."/>
            <person name="Hoque S.M.E."/>
            <person name="Islam M.K."/>
            <person name="Roy D.K."/>
            <person name="Haider R."/>
            <person name="Moosa M.M."/>
            <person name="Elias S.M."/>
            <person name="Hasan A.M."/>
            <person name="Jahan S."/>
            <person name="Shafiuddin M."/>
            <person name="Mahmood N."/>
            <person name="Shommy N.S."/>
        </authorList>
    </citation>
    <scope>NUCLEOTIDE SEQUENCE [LARGE SCALE GENOMIC DNA]</scope>
    <source>
        <strain evidence="3">cv. O-4</strain>
    </source>
</reference>